<dbReference type="RefSeq" id="WP_119061102.1">
    <property type="nucleotide sequence ID" value="NZ_QXDF01000001.1"/>
</dbReference>
<evidence type="ECO:0000256" key="4">
    <source>
        <dbReference type="ARBA" id="ARBA00025707"/>
    </source>
</evidence>
<evidence type="ECO:0000313" key="7">
    <source>
        <dbReference type="Proteomes" id="UP000266273"/>
    </source>
</evidence>
<sequence>MADADHALYYSDDLMTNLQLRYGEGMLSPGGAEELGRLVGSIDLSGKTGLDLGCGLGGYDTLLVADYGVGRMVGVDINGAAVQLAARRAADMGMADRVSFHAVEPGPLPFEDNSFDFAFSKDSIVDIPDKAPVLAELHRVIRPGGALLISDWFRADAPYTPEMREWATTGDETYEMASLGSTAAELAAAGFAEIETEDRGEWFVAFCRDEVARLSGPLWPTYVDRFGEESARRSVKNAERRLLLAEQGQLLTGHVRARKPM</sequence>
<keyword evidence="3" id="KW-0808">Transferase</keyword>
<name>A0A397QDZ0_9HYPH</name>
<dbReference type="PANTHER" id="PTHR44307:SF2">
    <property type="entry name" value="PHOSPHOETHANOLAMINE METHYLTRANSFERASE ISOFORM X1"/>
    <property type="match status" value="1"/>
</dbReference>
<accession>A0A397QDZ0</accession>
<reference evidence="6 7" key="1">
    <citation type="submission" date="2018-08" db="EMBL/GenBank/DDBJ databases">
        <title>Genomic Encyclopedia of Archaeal and Bacterial Type Strains, Phase II (KMG-II): from individual species to whole genera.</title>
        <authorList>
            <person name="Goeker M."/>
        </authorList>
    </citation>
    <scope>NUCLEOTIDE SEQUENCE [LARGE SCALE GENOMIC DNA]</scope>
    <source>
        <strain evidence="6 7">DSM 5002</strain>
    </source>
</reference>
<keyword evidence="2 6" id="KW-0489">Methyltransferase</keyword>
<comment type="pathway">
    <text evidence="4">Phospholipid metabolism.</text>
</comment>
<gene>
    <name evidence="6" type="ORF">BXY53_1397</name>
</gene>
<proteinExistence type="predicted"/>
<dbReference type="GO" id="GO:0032259">
    <property type="term" value="P:methylation"/>
    <property type="evidence" value="ECO:0007669"/>
    <property type="project" value="UniProtKB-KW"/>
</dbReference>
<dbReference type="AlphaFoldDB" id="A0A397QDZ0"/>
<dbReference type="SUPFAM" id="SSF53335">
    <property type="entry name" value="S-adenosyl-L-methionine-dependent methyltransferases"/>
    <property type="match status" value="1"/>
</dbReference>
<dbReference type="EMBL" id="QXDF01000001">
    <property type="protein sequence ID" value="RIA56294.1"/>
    <property type="molecule type" value="Genomic_DNA"/>
</dbReference>
<evidence type="ECO:0000259" key="5">
    <source>
        <dbReference type="Pfam" id="PF13847"/>
    </source>
</evidence>
<keyword evidence="7" id="KW-1185">Reference proteome</keyword>
<protein>
    <submittedName>
        <fullName evidence="6">Ubiquinone/menaquinone biosynthesis C-methylase UbiE</fullName>
    </submittedName>
</protein>
<dbReference type="OrthoDB" id="7856199at2"/>
<dbReference type="PANTHER" id="PTHR44307">
    <property type="entry name" value="PHOSPHOETHANOLAMINE METHYLTRANSFERASE"/>
    <property type="match status" value="1"/>
</dbReference>
<evidence type="ECO:0000256" key="3">
    <source>
        <dbReference type="ARBA" id="ARBA00022679"/>
    </source>
</evidence>
<dbReference type="InterPro" id="IPR025714">
    <property type="entry name" value="Methyltranfer_dom"/>
</dbReference>
<evidence type="ECO:0000313" key="6">
    <source>
        <dbReference type="EMBL" id="RIA56294.1"/>
    </source>
</evidence>
<dbReference type="InterPro" id="IPR029063">
    <property type="entry name" value="SAM-dependent_MTases_sf"/>
</dbReference>
<dbReference type="CDD" id="cd02440">
    <property type="entry name" value="AdoMet_MTases"/>
    <property type="match status" value="1"/>
</dbReference>
<dbReference type="Gene3D" id="3.40.50.150">
    <property type="entry name" value="Vaccinia Virus protein VP39"/>
    <property type="match status" value="1"/>
</dbReference>
<dbReference type="Pfam" id="PF13847">
    <property type="entry name" value="Methyltransf_31"/>
    <property type="match status" value="1"/>
</dbReference>
<evidence type="ECO:0000256" key="1">
    <source>
        <dbReference type="ARBA" id="ARBA00005189"/>
    </source>
</evidence>
<dbReference type="GO" id="GO:0008168">
    <property type="term" value="F:methyltransferase activity"/>
    <property type="evidence" value="ECO:0007669"/>
    <property type="project" value="UniProtKB-KW"/>
</dbReference>
<evidence type="ECO:0000256" key="2">
    <source>
        <dbReference type="ARBA" id="ARBA00022603"/>
    </source>
</evidence>
<feature type="domain" description="Methyltransferase" evidence="5">
    <location>
        <begin position="45"/>
        <end position="178"/>
    </location>
</feature>
<organism evidence="6 7">
    <name type="scientific">Dichotomicrobium thermohalophilum</name>
    <dbReference type="NCBI Taxonomy" id="933063"/>
    <lineage>
        <taxon>Bacteria</taxon>
        <taxon>Pseudomonadati</taxon>
        <taxon>Pseudomonadota</taxon>
        <taxon>Alphaproteobacteria</taxon>
        <taxon>Hyphomicrobiales</taxon>
        <taxon>Hyphomicrobiaceae</taxon>
        <taxon>Dichotomicrobium</taxon>
    </lineage>
</organism>
<comment type="pathway">
    <text evidence="1">Lipid metabolism.</text>
</comment>
<keyword evidence="6" id="KW-0830">Ubiquinone</keyword>
<dbReference type="Proteomes" id="UP000266273">
    <property type="component" value="Unassembled WGS sequence"/>
</dbReference>
<comment type="caution">
    <text evidence="6">The sequence shown here is derived from an EMBL/GenBank/DDBJ whole genome shotgun (WGS) entry which is preliminary data.</text>
</comment>